<dbReference type="HAMAP" id="MF_01813">
    <property type="entry name" value="MenG_UbiE_methyltr"/>
    <property type="match status" value="1"/>
</dbReference>
<dbReference type="PROSITE" id="PS51608">
    <property type="entry name" value="SAM_MT_UBIE"/>
    <property type="match status" value="1"/>
</dbReference>
<dbReference type="InterPro" id="IPR023576">
    <property type="entry name" value="UbiE/COQ5_MeTrFase_CS"/>
</dbReference>
<dbReference type="PROSITE" id="PS01183">
    <property type="entry name" value="UBIE_1"/>
    <property type="match status" value="1"/>
</dbReference>
<feature type="binding site" evidence="5">
    <location>
        <begin position="102"/>
        <end position="103"/>
    </location>
    <ligand>
        <name>S-adenosyl-L-methionine</name>
        <dbReference type="ChEBI" id="CHEBI:59789"/>
    </ligand>
</feature>
<dbReference type="SUPFAM" id="SSF53335">
    <property type="entry name" value="S-adenosyl-L-methionine-dependent methyltransferases"/>
    <property type="match status" value="1"/>
</dbReference>
<comment type="catalytic activity">
    <reaction evidence="5">
        <text>a 2-demethylmenaquinol + S-adenosyl-L-methionine = a menaquinol + S-adenosyl-L-homocysteine + H(+)</text>
        <dbReference type="Rhea" id="RHEA:42640"/>
        <dbReference type="Rhea" id="RHEA-COMP:9539"/>
        <dbReference type="Rhea" id="RHEA-COMP:9563"/>
        <dbReference type="ChEBI" id="CHEBI:15378"/>
        <dbReference type="ChEBI" id="CHEBI:18151"/>
        <dbReference type="ChEBI" id="CHEBI:55437"/>
        <dbReference type="ChEBI" id="CHEBI:57856"/>
        <dbReference type="ChEBI" id="CHEBI:59789"/>
        <dbReference type="EC" id="2.1.1.163"/>
    </reaction>
</comment>
<organism evidence="6 7">
    <name type="scientific">Mucinivorans hirudinis</name>
    <dbReference type="NCBI Taxonomy" id="1433126"/>
    <lineage>
        <taxon>Bacteria</taxon>
        <taxon>Pseudomonadati</taxon>
        <taxon>Bacteroidota</taxon>
        <taxon>Bacteroidia</taxon>
        <taxon>Bacteroidales</taxon>
        <taxon>Rikenellaceae</taxon>
        <taxon>Mucinivorans</taxon>
    </lineage>
</organism>
<sequence length="229" mass="25262">MAKKEQVREMFDSIAPRYDLLNHILSMNVDKGWRRQVVAIVAGLKPERVLDLATGTGDLAIALAKAMPNAQIIGGDLSPEMLAVGRDKIARTGLSIEMVEADAENLPFADEKFDVVTVAFGVRNFENTVRGLSEINRVLRRGGTIVVLEFSVPPKSPFATLYKFYSKHILPRVGRMVSRDAAAYTYLPESIKNFACGKEFLALLDKASFTDCRHKLLTGGIATIYTAQK</sequence>
<dbReference type="InterPro" id="IPR029063">
    <property type="entry name" value="SAM-dependent_MTases_sf"/>
</dbReference>
<dbReference type="EMBL" id="HG934468">
    <property type="protein sequence ID" value="CDN31127.1"/>
    <property type="molecule type" value="Genomic_DNA"/>
</dbReference>
<feature type="binding site" evidence="5">
    <location>
        <position position="76"/>
    </location>
    <ligand>
        <name>S-adenosyl-L-methionine</name>
        <dbReference type="ChEBI" id="CHEBI:59789"/>
    </ligand>
</feature>
<feature type="binding site" evidence="5">
    <location>
        <position position="56"/>
    </location>
    <ligand>
        <name>S-adenosyl-L-methionine</name>
        <dbReference type="ChEBI" id="CHEBI:59789"/>
    </ligand>
</feature>
<accession>A0A060R7F5</accession>
<comment type="caution">
    <text evidence="5">Lacks conserved residue(s) required for the propagation of feature annotation.</text>
</comment>
<dbReference type="NCBIfam" id="TIGR01934">
    <property type="entry name" value="MenG_MenH_UbiE"/>
    <property type="match status" value="1"/>
</dbReference>
<dbReference type="GO" id="GO:0043770">
    <property type="term" value="F:demethylmenaquinone methyltransferase activity"/>
    <property type="evidence" value="ECO:0007669"/>
    <property type="project" value="UniProtKB-UniRule"/>
</dbReference>
<dbReference type="eggNOG" id="COG2226">
    <property type="taxonomic scope" value="Bacteria"/>
</dbReference>
<dbReference type="InterPro" id="IPR004033">
    <property type="entry name" value="UbiE/COQ5_MeTrFase"/>
</dbReference>
<dbReference type="PATRIC" id="fig|1433126.3.peg.1027"/>
<dbReference type="OrthoDB" id="9808140at2"/>
<dbReference type="GO" id="GO:0009234">
    <property type="term" value="P:menaquinone biosynthetic process"/>
    <property type="evidence" value="ECO:0007669"/>
    <property type="project" value="UniProtKB-UniRule"/>
</dbReference>
<comment type="similarity">
    <text evidence="5">Belongs to the class I-like SAM-binding methyltransferase superfamily. MenG/UbiE family.</text>
</comment>
<dbReference type="CDD" id="cd02440">
    <property type="entry name" value="AdoMet_MTases"/>
    <property type="match status" value="1"/>
</dbReference>
<dbReference type="STRING" id="1433126.BN938_1029"/>
<dbReference type="PROSITE" id="PS01184">
    <property type="entry name" value="UBIE_2"/>
    <property type="match status" value="1"/>
</dbReference>
<evidence type="ECO:0000256" key="5">
    <source>
        <dbReference type="HAMAP-Rule" id="MF_01813"/>
    </source>
</evidence>
<dbReference type="AlphaFoldDB" id="A0A060R7F5"/>
<dbReference type="Gene3D" id="3.40.50.150">
    <property type="entry name" value="Vaccinia Virus protein VP39"/>
    <property type="match status" value="1"/>
</dbReference>
<keyword evidence="3 5" id="KW-0808">Transferase</keyword>
<dbReference type="KEGG" id="rbc:BN938_1029"/>
<dbReference type="NCBIfam" id="NF001244">
    <property type="entry name" value="PRK00216.1-5"/>
    <property type="match status" value="1"/>
</dbReference>
<evidence type="ECO:0000313" key="6">
    <source>
        <dbReference type="EMBL" id="CDN31127.1"/>
    </source>
</evidence>
<keyword evidence="4 5" id="KW-0949">S-adenosyl-L-methionine</keyword>
<dbReference type="UniPathway" id="UPA00079">
    <property type="reaction ID" value="UER00169"/>
</dbReference>
<comment type="function">
    <text evidence="5">Methyltransferase required for the conversion of demethylmenaquinol (DMKH2) to menaquinol (MKH2).</text>
</comment>
<evidence type="ECO:0000256" key="4">
    <source>
        <dbReference type="ARBA" id="ARBA00022691"/>
    </source>
</evidence>
<keyword evidence="1 5" id="KW-0474">Menaquinone biosynthesis</keyword>
<gene>
    <name evidence="5" type="primary">menG</name>
    <name evidence="6" type="ORF">BN938_1029</name>
</gene>
<dbReference type="PANTHER" id="PTHR43591:SF24">
    <property type="entry name" value="2-METHOXY-6-POLYPRENYL-1,4-BENZOQUINOL METHYLASE, MITOCHONDRIAL"/>
    <property type="match status" value="1"/>
</dbReference>
<protein>
    <recommendedName>
        <fullName evidence="5">Demethylmenaquinone methyltransferase</fullName>
        <ecNumber evidence="5">2.1.1.163</ecNumber>
    </recommendedName>
</protein>
<dbReference type="GO" id="GO:0032259">
    <property type="term" value="P:methylation"/>
    <property type="evidence" value="ECO:0007669"/>
    <property type="project" value="UniProtKB-KW"/>
</dbReference>
<dbReference type="EC" id="2.1.1.163" evidence="5"/>
<evidence type="ECO:0000256" key="3">
    <source>
        <dbReference type="ARBA" id="ARBA00022679"/>
    </source>
</evidence>
<evidence type="ECO:0000313" key="7">
    <source>
        <dbReference type="Proteomes" id="UP000027616"/>
    </source>
</evidence>
<keyword evidence="2 5" id="KW-0489">Methyltransferase</keyword>
<dbReference type="PANTHER" id="PTHR43591">
    <property type="entry name" value="METHYLTRANSFERASE"/>
    <property type="match status" value="1"/>
</dbReference>
<name>A0A060R7F5_9BACT</name>
<evidence type="ECO:0000256" key="2">
    <source>
        <dbReference type="ARBA" id="ARBA00022603"/>
    </source>
</evidence>
<dbReference type="HOGENOM" id="CLU_037990_0_0_10"/>
<dbReference type="Pfam" id="PF01209">
    <property type="entry name" value="Ubie_methyltran"/>
    <property type="match status" value="1"/>
</dbReference>
<evidence type="ECO:0000256" key="1">
    <source>
        <dbReference type="ARBA" id="ARBA00022428"/>
    </source>
</evidence>
<keyword evidence="7" id="KW-1185">Reference proteome</keyword>
<proteinExistence type="inferred from homology"/>
<comment type="pathway">
    <text evidence="5">Quinol/quinone metabolism; menaquinone biosynthesis; menaquinol from 1,4-dihydroxy-2-naphthoate: step 2/2.</text>
</comment>
<reference evidence="6 7" key="1">
    <citation type="journal article" date="2015" name="Genome Announc.">
        <title>Complete Genome Sequence of the Novel Leech Symbiont Mucinivorans hirudinis M3T.</title>
        <authorList>
            <person name="Nelson M.C."/>
            <person name="Bomar L."/>
            <person name="Graf J."/>
        </authorList>
    </citation>
    <scope>NUCLEOTIDE SEQUENCE [LARGE SCALE GENOMIC DNA]</scope>
    <source>
        <strain evidence="7">M3</strain>
    </source>
</reference>
<dbReference type="Proteomes" id="UP000027616">
    <property type="component" value="Chromosome I"/>
</dbReference>